<dbReference type="PRINTS" id="PR00369">
    <property type="entry name" value="FLAVODOXIN"/>
</dbReference>
<evidence type="ECO:0000256" key="3">
    <source>
        <dbReference type="ARBA" id="ARBA00022982"/>
    </source>
</evidence>
<sequence length="154" mass="16488">MLWCSTTGNAESLAARCVGQLTDAGIPAEASCMAGTEVSQLVAAEYVLLVASTFGDGDPPDNGSAFWQVLASESAPRLESLHFSVLALGDSSYDQFCGFGRSLDERLSALGATRLLPHAECDGQIWPRPVNGLRGSVSVLPDRESRRPRGLWYR</sequence>
<dbReference type="PROSITE" id="PS50902">
    <property type="entry name" value="FLAVODOXIN_LIKE"/>
    <property type="match status" value="1"/>
</dbReference>
<evidence type="ECO:0000256" key="2">
    <source>
        <dbReference type="ARBA" id="ARBA00022643"/>
    </source>
</evidence>
<keyword evidence="5" id="KW-0560">Oxidoreductase</keyword>
<gene>
    <name evidence="5" type="primary">cysJ_3</name>
    <name evidence="5" type="ORF">NCTC11468_03823</name>
</gene>
<dbReference type="PANTHER" id="PTHR19384">
    <property type="entry name" value="NITRIC OXIDE SYNTHASE-RELATED"/>
    <property type="match status" value="1"/>
</dbReference>
<keyword evidence="1" id="KW-0285">Flavoprotein</keyword>
<dbReference type="GO" id="GO:0050660">
    <property type="term" value="F:flavin adenine dinucleotide binding"/>
    <property type="evidence" value="ECO:0007669"/>
    <property type="project" value="TreeGrafter"/>
</dbReference>
<reference evidence="5 6" key="1">
    <citation type="submission" date="2018-06" db="EMBL/GenBank/DDBJ databases">
        <authorList>
            <consortium name="Pathogen Informatics"/>
            <person name="Doyle S."/>
        </authorList>
    </citation>
    <scope>NUCLEOTIDE SEQUENCE [LARGE SCALE GENOMIC DNA]</scope>
    <source>
        <strain evidence="5 6">NCTC11468</strain>
    </source>
</reference>
<evidence type="ECO:0000313" key="5">
    <source>
        <dbReference type="EMBL" id="SQK77461.1"/>
    </source>
</evidence>
<accession>A0A2X5NV50</accession>
<keyword evidence="3" id="KW-0813">Transport</keyword>
<dbReference type="Pfam" id="PF00258">
    <property type="entry name" value="Flavodoxin_1"/>
    <property type="match status" value="1"/>
</dbReference>
<proteinExistence type="predicted"/>
<feature type="domain" description="Flavodoxin-like" evidence="4">
    <location>
        <begin position="1"/>
        <end position="154"/>
    </location>
</feature>
<dbReference type="EC" id="1.8.1.2" evidence="5"/>
<dbReference type="GO" id="GO:0010181">
    <property type="term" value="F:FMN binding"/>
    <property type="evidence" value="ECO:0007669"/>
    <property type="project" value="InterPro"/>
</dbReference>
<keyword evidence="3" id="KW-0249">Electron transport</keyword>
<dbReference type="SUPFAM" id="SSF52218">
    <property type="entry name" value="Flavoproteins"/>
    <property type="match status" value="1"/>
</dbReference>
<dbReference type="Proteomes" id="UP000248758">
    <property type="component" value="Chromosome 1"/>
</dbReference>
<dbReference type="EMBL" id="LS483499">
    <property type="protein sequence ID" value="SQK77461.1"/>
    <property type="molecule type" value="Genomic_DNA"/>
</dbReference>
<evidence type="ECO:0000259" key="4">
    <source>
        <dbReference type="PROSITE" id="PS50902"/>
    </source>
</evidence>
<dbReference type="GO" id="GO:0004783">
    <property type="term" value="F:sulfite reductase (NADPH) activity"/>
    <property type="evidence" value="ECO:0007669"/>
    <property type="project" value="UniProtKB-EC"/>
</dbReference>
<dbReference type="InterPro" id="IPR029039">
    <property type="entry name" value="Flavoprotein-like_sf"/>
</dbReference>
<dbReference type="KEGG" id="tpty:NCTC11468_03823"/>
<dbReference type="AlphaFoldDB" id="A0A2X5NV50"/>
<protein>
    <submittedName>
        <fullName evidence="5">Sulfite reductase [NADPH] flavoprotein alpha-component</fullName>
        <ecNumber evidence="5">1.8.1.2</ecNumber>
    </submittedName>
</protein>
<evidence type="ECO:0000313" key="6">
    <source>
        <dbReference type="Proteomes" id="UP000248758"/>
    </source>
</evidence>
<evidence type="ECO:0000256" key="1">
    <source>
        <dbReference type="ARBA" id="ARBA00022630"/>
    </source>
</evidence>
<name>A0A2X5NV50_9GAMM</name>
<dbReference type="RefSeq" id="WP_197709860.1">
    <property type="nucleotide sequence ID" value="NZ_LS483499.1"/>
</dbReference>
<keyword evidence="2" id="KW-0288">FMN</keyword>
<dbReference type="GO" id="GO:0005829">
    <property type="term" value="C:cytosol"/>
    <property type="evidence" value="ECO:0007669"/>
    <property type="project" value="TreeGrafter"/>
</dbReference>
<dbReference type="InterPro" id="IPR008254">
    <property type="entry name" value="Flavodoxin/NO_synth"/>
</dbReference>
<dbReference type="Gene3D" id="3.40.50.360">
    <property type="match status" value="1"/>
</dbReference>
<organism evidence="5 6">
    <name type="scientific">Tatumella ptyseos</name>
    <dbReference type="NCBI Taxonomy" id="82987"/>
    <lineage>
        <taxon>Bacteria</taxon>
        <taxon>Pseudomonadati</taxon>
        <taxon>Pseudomonadota</taxon>
        <taxon>Gammaproteobacteria</taxon>
        <taxon>Enterobacterales</taxon>
        <taxon>Erwiniaceae</taxon>
        <taxon>Tatumella</taxon>
    </lineage>
</organism>
<dbReference type="InterPro" id="IPR001094">
    <property type="entry name" value="Flavdoxin-like"/>
</dbReference>